<sequence>MIDRQEPVQRALVVHPLRGDESISRDPDLRLIEACGLAEALDLEVIDGRLEPVRQVRPGTYFGTGKMEEVKALCGQGQADVLILDDQLSPVQQRNLEKELQVKVVDRTGLILEIFARRARTREGRLQVELARLSYERSRLVKTWTHLERQRGGTGKTGGPGERQIELDRRMIADKILKLKKELEEVKRTRALQRASRKRVPYPVVALVGYTNAGKSTLFNRAASATVLAKDMPFATLDTTLRAVRTPSGRDIILSDTVGFITDLPTELVAAFRATLEEVAQADLLVHVRDIAHAESDNQRRDVNDVLERVLADHETRPPLIEAWNKMDCLDEAGAAFVRARAQASGLDGSVRGICVSALNGEGLGDLFALIDQELSLDARPLDLVIGPEQGAARAWLYRKGAVRHEETDERGYTHVHVRLTADDAARFVAQWPQILSEVPFGPLGIIPEPVHFLQT</sequence>
<feature type="binding site" evidence="7">
    <location>
        <begin position="325"/>
        <end position="328"/>
    </location>
    <ligand>
        <name>GTP</name>
        <dbReference type="ChEBI" id="CHEBI:37565"/>
    </ligand>
</feature>
<dbReference type="InterPro" id="IPR032305">
    <property type="entry name" value="GTP-bd_M"/>
</dbReference>
<dbReference type="InterPro" id="IPR042108">
    <property type="entry name" value="GTPase_HflX_N_sf"/>
</dbReference>
<evidence type="ECO:0000313" key="11">
    <source>
        <dbReference type="Proteomes" id="UP000245086"/>
    </source>
</evidence>
<feature type="binding site" evidence="8">
    <location>
        <position position="216"/>
    </location>
    <ligand>
        <name>Mg(2+)</name>
        <dbReference type="ChEBI" id="CHEBI:18420"/>
    </ligand>
</feature>
<dbReference type="AlphaFoldDB" id="A0A2P2E7Z8"/>
<feature type="domain" description="Hflx-type G" evidence="9">
    <location>
        <begin position="203"/>
        <end position="379"/>
    </location>
</feature>
<feature type="binding site" evidence="7">
    <location>
        <begin position="209"/>
        <end position="216"/>
    </location>
    <ligand>
        <name>GTP</name>
        <dbReference type="ChEBI" id="CHEBI:37565"/>
    </ligand>
</feature>
<evidence type="ECO:0000256" key="8">
    <source>
        <dbReference type="PIRSR" id="PIRSR006809-2"/>
    </source>
</evidence>
<dbReference type="PIRSF" id="PIRSF006809">
    <property type="entry name" value="GTP-binding_hflX_prd"/>
    <property type="match status" value="1"/>
</dbReference>
<accession>A0A2P2E7Z8</accession>
<dbReference type="GO" id="GO:0043022">
    <property type="term" value="F:ribosome binding"/>
    <property type="evidence" value="ECO:0007669"/>
    <property type="project" value="TreeGrafter"/>
</dbReference>
<proteinExistence type="inferred from homology"/>
<dbReference type="Proteomes" id="UP000245086">
    <property type="component" value="Unassembled WGS sequence"/>
</dbReference>
<evidence type="ECO:0000256" key="4">
    <source>
        <dbReference type="ARBA" id="ARBA00022842"/>
    </source>
</evidence>
<comment type="similarity">
    <text evidence="6">Belongs to the TRAFAC class OBG-HflX-like GTPase superfamily. HflX GTPase family.</text>
</comment>
<dbReference type="GO" id="GO:0005525">
    <property type="term" value="F:GTP binding"/>
    <property type="evidence" value="ECO:0007669"/>
    <property type="project" value="UniProtKB-UniRule"/>
</dbReference>
<dbReference type="SUPFAM" id="SSF52540">
    <property type="entry name" value="P-loop containing nucleoside triphosphate hydrolases"/>
    <property type="match status" value="1"/>
</dbReference>
<dbReference type="Gene3D" id="6.10.250.2860">
    <property type="match status" value="1"/>
</dbReference>
<dbReference type="NCBIfam" id="TIGR03156">
    <property type="entry name" value="GTP_HflX"/>
    <property type="match status" value="1"/>
</dbReference>
<feature type="binding site" evidence="8">
    <location>
        <position position="236"/>
    </location>
    <ligand>
        <name>Mg(2+)</name>
        <dbReference type="ChEBI" id="CHEBI:18420"/>
    </ligand>
</feature>
<feature type="binding site" evidence="7">
    <location>
        <begin position="256"/>
        <end position="259"/>
    </location>
    <ligand>
        <name>GTP</name>
        <dbReference type="ChEBI" id="CHEBI:37565"/>
    </ligand>
</feature>
<dbReference type="InterPro" id="IPR016496">
    <property type="entry name" value="GTPase_HflX"/>
</dbReference>
<dbReference type="InterPro" id="IPR006073">
    <property type="entry name" value="GTP-bd"/>
</dbReference>
<dbReference type="CDD" id="cd01878">
    <property type="entry name" value="HflX"/>
    <property type="match status" value="1"/>
</dbReference>
<keyword evidence="3 6" id="KW-0547">Nucleotide-binding</keyword>
<dbReference type="GO" id="GO:0046872">
    <property type="term" value="F:metal ion binding"/>
    <property type="evidence" value="ECO:0007669"/>
    <property type="project" value="UniProtKB-KW"/>
</dbReference>
<evidence type="ECO:0000313" key="10">
    <source>
        <dbReference type="EMBL" id="GBF57167.1"/>
    </source>
</evidence>
<gene>
    <name evidence="6 10" type="primary">hflX</name>
    <name evidence="10" type="ORF">PbB2_00827</name>
</gene>
<keyword evidence="1 6" id="KW-0963">Cytoplasm</keyword>
<name>A0A2P2E7Z8_9PROT</name>
<dbReference type="Pfam" id="PF01926">
    <property type="entry name" value="MMR_HSR1"/>
    <property type="match status" value="1"/>
</dbReference>
<keyword evidence="11" id="KW-1185">Reference proteome</keyword>
<evidence type="ECO:0000256" key="2">
    <source>
        <dbReference type="ARBA" id="ARBA00022723"/>
    </source>
</evidence>
<protein>
    <recommendedName>
        <fullName evidence="6">GTPase HflX</fullName>
    </recommendedName>
    <alternativeName>
        <fullName evidence="6">GTP-binding protein HflX</fullName>
    </alternativeName>
</protein>
<comment type="function">
    <text evidence="6">GTPase that associates with the 50S ribosomal subunit and may have a role during protein synthesis or ribosome biogenesis.</text>
</comment>
<feature type="binding site" evidence="7">
    <location>
        <begin position="234"/>
        <end position="238"/>
    </location>
    <ligand>
        <name>GTP</name>
        <dbReference type="ChEBI" id="CHEBI:37565"/>
    </ligand>
</feature>
<evidence type="ECO:0000259" key="9">
    <source>
        <dbReference type="PROSITE" id="PS51705"/>
    </source>
</evidence>
<evidence type="ECO:0000256" key="5">
    <source>
        <dbReference type="ARBA" id="ARBA00023134"/>
    </source>
</evidence>
<dbReference type="Pfam" id="PF16360">
    <property type="entry name" value="GTP-bdg_M"/>
    <property type="match status" value="1"/>
</dbReference>
<keyword evidence="5 6" id="KW-0342">GTP-binding</keyword>
<dbReference type="EMBL" id="BFBR01000002">
    <property type="protein sequence ID" value="GBF57167.1"/>
    <property type="molecule type" value="Genomic_DNA"/>
</dbReference>
<comment type="cofactor">
    <cofactor evidence="8">
        <name>Mg(2+)</name>
        <dbReference type="ChEBI" id="CHEBI:18420"/>
    </cofactor>
</comment>
<dbReference type="PANTHER" id="PTHR10229:SF0">
    <property type="entry name" value="GTP-BINDING PROTEIN 6-RELATED"/>
    <property type="match status" value="1"/>
</dbReference>
<dbReference type="Pfam" id="PF19275">
    <property type="entry name" value="HflX_C"/>
    <property type="match status" value="1"/>
</dbReference>
<dbReference type="GO" id="GO:0005737">
    <property type="term" value="C:cytoplasm"/>
    <property type="evidence" value="ECO:0007669"/>
    <property type="project" value="UniProtKB-SubCell"/>
</dbReference>
<evidence type="ECO:0000256" key="7">
    <source>
        <dbReference type="PIRSR" id="PIRSR006809-1"/>
    </source>
</evidence>
<dbReference type="GO" id="GO:0003924">
    <property type="term" value="F:GTPase activity"/>
    <property type="evidence" value="ECO:0007669"/>
    <property type="project" value="UniProtKB-UniRule"/>
</dbReference>
<dbReference type="Gene3D" id="3.40.50.11060">
    <property type="entry name" value="GTPase HflX, N-terminal domain"/>
    <property type="match status" value="1"/>
</dbReference>
<evidence type="ECO:0000256" key="3">
    <source>
        <dbReference type="ARBA" id="ARBA00022741"/>
    </source>
</evidence>
<dbReference type="PRINTS" id="PR00326">
    <property type="entry name" value="GTP1OBG"/>
</dbReference>
<dbReference type="PANTHER" id="PTHR10229">
    <property type="entry name" value="GTP-BINDING PROTEIN HFLX"/>
    <property type="match status" value="1"/>
</dbReference>
<comment type="subcellular location">
    <subcellularLocation>
        <location evidence="6">Cytoplasm</location>
    </subcellularLocation>
    <text evidence="6">May associate with membranes.</text>
</comment>
<keyword evidence="2 8" id="KW-0479">Metal-binding</keyword>
<evidence type="ECO:0000256" key="6">
    <source>
        <dbReference type="HAMAP-Rule" id="MF_00900"/>
    </source>
</evidence>
<dbReference type="PROSITE" id="PS51705">
    <property type="entry name" value="G_HFLX"/>
    <property type="match status" value="1"/>
</dbReference>
<dbReference type="Pfam" id="PF13167">
    <property type="entry name" value="GTP-bdg_N"/>
    <property type="match status" value="1"/>
</dbReference>
<organism evidence="10 11">
    <name type="scientific">Candidatus Phycosocius bacilliformis</name>
    <dbReference type="NCBI Taxonomy" id="1445552"/>
    <lineage>
        <taxon>Bacteria</taxon>
        <taxon>Pseudomonadati</taxon>
        <taxon>Pseudomonadota</taxon>
        <taxon>Alphaproteobacteria</taxon>
        <taxon>Caulobacterales</taxon>
        <taxon>Caulobacterales incertae sedis</taxon>
        <taxon>Candidatus Phycosocius</taxon>
    </lineage>
</organism>
<feature type="binding site" evidence="7">
    <location>
        <begin position="357"/>
        <end position="359"/>
    </location>
    <ligand>
        <name>GTP</name>
        <dbReference type="ChEBI" id="CHEBI:37565"/>
    </ligand>
</feature>
<comment type="subunit">
    <text evidence="6">Monomer. Associates with the 50S ribosomal subunit.</text>
</comment>
<dbReference type="HAMAP" id="MF_00900">
    <property type="entry name" value="GTPase_HflX"/>
    <property type="match status" value="1"/>
</dbReference>
<dbReference type="InterPro" id="IPR045498">
    <property type="entry name" value="HflX_C"/>
</dbReference>
<dbReference type="InterPro" id="IPR027417">
    <property type="entry name" value="P-loop_NTPase"/>
</dbReference>
<comment type="caution">
    <text evidence="10">The sequence shown here is derived from an EMBL/GenBank/DDBJ whole genome shotgun (WGS) entry which is preliminary data.</text>
</comment>
<dbReference type="Gene3D" id="3.40.50.300">
    <property type="entry name" value="P-loop containing nucleotide triphosphate hydrolases"/>
    <property type="match status" value="1"/>
</dbReference>
<dbReference type="FunFam" id="3.40.50.11060:FF:000001">
    <property type="entry name" value="GTPase HflX"/>
    <property type="match status" value="1"/>
</dbReference>
<dbReference type="InterPro" id="IPR025121">
    <property type="entry name" value="GTPase_HflX_N"/>
</dbReference>
<evidence type="ECO:0000256" key="1">
    <source>
        <dbReference type="ARBA" id="ARBA00022490"/>
    </source>
</evidence>
<reference evidence="10 11" key="1">
    <citation type="journal article" date="2018" name="Genome Announc.">
        <title>Draft Genome Sequence of "Candidatus Phycosocius bacilliformis," an Alphaproteobacterial Ectosymbiont of the Hydrocarbon-Producing Green Alga Botryococcus braunii.</title>
        <authorList>
            <person name="Tanabe Y."/>
            <person name="Yamaguchi H."/>
            <person name="Watanabe M.M."/>
        </authorList>
    </citation>
    <scope>NUCLEOTIDE SEQUENCE [LARGE SCALE GENOMIC DNA]</scope>
    <source>
        <strain evidence="10 11">BOTRYCO-2</strain>
    </source>
</reference>
<dbReference type="InterPro" id="IPR030394">
    <property type="entry name" value="G_HFLX_dom"/>
</dbReference>
<keyword evidence="4 8" id="KW-0460">Magnesium</keyword>